<organism evidence="2 3">
    <name type="scientific">Streptomyces glaucosporus</name>
    <dbReference type="NCBI Taxonomy" id="284044"/>
    <lineage>
        <taxon>Bacteria</taxon>
        <taxon>Bacillati</taxon>
        <taxon>Actinomycetota</taxon>
        <taxon>Actinomycetes</taxon>
        <taxon>Kitasatosporales</taxon>
        <taxon>Streptomycetaceae</taxon>
        <taxon>Streptomyces</taxon>
    </lineage>
</organism>
<protein>
    <recommendedName>
        <fullName evidence="4">Secreted protein</fullName>
    </recommendedName>
</protein>
<proteinExistence type="predicted"/>
<gene>
    <name evidence="2" type="ORF">GCM10010420_41960</name>
</gene>
<sequence>MRRRSVLLGAWAAMGLASVVSRGARSTETLRAAKRRSHPVSHPLPPEAGPLGGGGDGLTAPWGAGGPPGYGAMAVATTAMTIVMPSITPSTASSFF</sequence>
<dbReference type="EMBL" id="BAAATJ010000021">
    <property type="protein sequence ID" value="GAA2409124.1"/>
    <property type="molecule type" value="Genomic_DNA"/>
</dbReference>
<feature type="region of interest" description="Disordered" evidence="1">
    <location>
        <begin position="27"/>
        <end position="62"/>
    </location>
</feature>
<dbReference type="Proteomes" id="UP001500058">
    <property type="component" value="Unassembled WGS sequence"/>
</dbReference>
<accession>A0ABN3IPD5</accession>
<evidence type="ECO:0000256" key="1">
    <source>
        <dbReference type="SAM" id="MobiDB-lite"/>
    </source>
</evidence>
<feature type="compositionally biased region" description="Gly residues" evidence="1">
    <location>
        <begin position="50"/>
        <end position="62"/>
    </location>
</feature>
<name>A0ABN3IPD5_9ACTN</name>
<evidence type="ECO:0000313" key="2">
    <source>
        <dbReference type="EMBL" id="GAA2409124.1"/>
    </source>
</evidence>
<keyword evidence="3" id="KW-1185">Reference proteome</keyword>
<evidence type="ECO:0000313" key="3">
    <source>
        <dbReference type="Proteomes" id="UP001500058"/>
    </source>
</evidence>
<reference evidence="2 3" key="1">
    <citation type="journal article" date="2019" name="Int. J. Syst. Evol. Microbiol.">
        <title>The Global Catalogue of Microorganisms (GCM) 10K type strain sequencing project: providing services to taxonomists for standard genome sequencing and annotation.</title>
        <authorList>
            <consortium name="The Broad Institute Genomics Platform"/>
            <consortium name="The Broad Institute Genome Sequencing Center for Infectious Disease"/>
            <person name="Wu L."/>
            <person name="Ma J."/>
        </authorList>
    </citation>
    <scope>NUCLEOTIDE SEQUENCE [LARGE SCALE GENOMIC DNA]</scope>
    <source>
        <strain evidence="2 3">JCM 6921</strain>
    </source>
</reference>
<comment type="caution">
    <text evidence="2">The sequence shown here is derived from an EMBL/GenBank/DDBJ whole genome shotgun (WGS) entry which is preliminary data.</text>
</comment>
<evidence type="ECO:0008006" key="4">
    <source>
        <dbReference type="Google" id="ProtNLM"/>
    </source>
</evidence>